<gene>
    <name evidence="2" type="ORF">Anapl_05467</name>
</gene>
<protein>
    <submittedName>
        <fullName evidence="2">Uncharacterized protein</fullName>
    </submittedName>
</protein>
<dbReference type="Proteomes" id="UP000296049">
    <property type="component" value="Unassembled WGS sequence"/>
</dbReference>
<feature type="compositionally biased region" description="Basic and acidic residues" evidence="1">
    <location>
        <begin position="154"/>
        <end position="171"/>
    </location>
</feature>
<evidence type="ECO:0000313" key="2">
    <source>
        <dbReference type="EMBL" id="EOB01650.1"/>
    </source>
</evidence>
<keyword evidence="3" id="KW-1185">Reference proteome</keyword>
<organism evidence="2 3">
    <name type="scientific">Anas platyrhynchos</name>
    <name type="common">Mallard</name>
    <name type="synonym">Anas boschas</name>
    <dbReference type="NCBI Taxonomy" id="8839"/>
    <lineage>
        <taxon>Eukaryota</taxon>
        <taxon>Metazoa</taxon>
        <taxon>Chordata</taxon>
        <taxon>Craniata</taxon>
        <taxon>Vertebrata</taxon>
        <taxon>Euteleostomi</taxon>
        <taxon>Archelosauria</taxon>
        <taxon>Archosauria</taxon>
        <taxon>Dinosauria</taxon>
        <taxon>Saurischia</taxon>
        <taxon>Theropoda</taxon>
        <taxon>Coelurosauria</taxon>
        <taxon>Aves</taxon>
        <taxon>Neognathae</taxon>
        <taxon>Galloanserae</taxon>
        <taxon>Anseriformes</taxon>
        <taxon>Anatidae</taxon>
        <taxon>Anatinae</taxon>
        <taxon>Anas</taxon>
    </lineage>
</organism>
<feature type="region of interest" description="Disordered" evidence="1">
    <location>
        <begin position="137"/>
        <end position="199"/>
    </location>
</feature>
<dbReference type="EMBL" id="KB743061">
    <property type="protein sequence ID" value="EOB01650.1"/>
    <property type="molecule type" value="Genomic_DNA"/>
</dbReference>
<evidence type="ECO:0000313" key="3">
    <source>
        <dbReference type="Proteomes" id="UP000296049"/>
    </source>
</evidence>
<dbReference type="AlphaFoldDB" id="R0LIZ5"/>
<accession>R0LIZ5</accession>
<name>R0LIZ5_ANAPL</name>
<evidence type="ECO:0000256" key="1">
    <source>
        <dbReference type="SAM" id="MobiDB-lite"/>
    </source>
</evidence>
<feature type="compositionally biased region" description="Polar residues" evidence="1">
    <location>
        <begin position="138"/>
        <end position="153"/>
    </location>
</feature>
<feature type="compositionally biased region" description="Polar residues" evidence="1">
    <location>
        <begin position="180"/>
        <end position="189"/>
    </location>
</feature>
<sequence length="239" mass="26731">MKLYIQGTGVGSLGDTNPYCRSFSTRHQSKSEKHQMQPSCKRARLRALQCGAGALELLPRDQRHSSAGNGMEKNPLEIQLLYEQKLDNNYFANSNKTTPAMHITSFFSPGKVNILCLSLPQFRGIPQGFAARPEELQNRNLPGSRGCSQVSSKNGKETFPRSTWCKRESSRKASRRVTRPKTSCKQIGKSTEMGGRRGRAAQPQIWVIVVYTRTSNAHESQQKTRQLGSFTQGCEHSNI</sequence>
<reference evidence="3" key="1">
    <citation type="journal article" date="2013" name="Nat. Genet.">
        <title>The duck genome and transcriptome provide insight into an avian influenza virus reservoir species.</title>
        <authorList>
            <person name="Huang Y."/>
            <person name="Li Y."/>
            <person name="Burt D.W."/>
            <person name="Chen H."/>
            <person name="Zhang Y."/>
            <person name="Qian W."/>
            <person name="Kim H."/>
            <person name="Gan S."/>
            <person name="Zhao Y."/>
            <person name="Li J."/>
            <person name="Yi K."/>
            <person name="Feng H."/>
            <person name="Zhu P."/>
            <person name="Li B."/>
            <person name="Liu Q."/>
            <person name="Fairley S."/>
            <person name="Magor K.E."/>
            <person name="Du Z."/>
            <person name="Hu X."/>
            <person name="Goodman L."/>
            <person name="Tafer H."/>
            <person name="Vignal A."/>
            <person name="Lee T."/>
            <person name="Kim K.W."/>
            <person name="Sheng Z."/>
            <person name="An Y."/>
            <person name="Searle S."/>
            <person name="Herrero J."/>
            <person name="Groenen M.A."/>
            <person name="Crooijmans R.P."/>
            <person name="Faraut T."/>
            <person name="Cai Q."/>
            <person name="Webster R.G."/>
            <person name="Aldridge J.R."/>
            <person name="Warren W.C."/>
            <person name="Bartschat S."/>
            <person name="Kehr S."/>
            <person name="Marz M."/>
            <person name="Stadler P.F."/>
            <person name="Smith J."/>
            <person name="Kraus R.H."/>
            <person name="Zhao Y."/>
            <person name="Ren L."/>
            <person name="Fei J."/>
            <person name="Morisson M."/>
            <person name="Kaiser P."/>
            <person name="Griffin D.K."/>
            <person name="Rao M."/>
            <person name="Pitel F."/>
            <person name="Wang J."/>
            <person name="Li N."/>
        </authorList>
    </citation>
    <scope>NUCLEOTIDE SEQUENCE [LARGE SCALE GENOMIC DNA]</scope>
</reference>
<feature type="region of interest" description="Disordered" evidence="1">
    <location>
        <begin position="217"/>
        <end position="239"/>
    </location>
</feature>
<proteinExistence type="predicted"/>